<keyword evidence="1" id="KW-0472">Membrane</keyword>
<keyword evidence="3" id="KW-1185">Reference proteome</keyword>
<feature type="transmembrane region" description="Helical" evidence="1">
    <location>
        <begin position="81"/>
        <end position="103"/>
    </location>
</feature>
<evidence type="ECO:0008006" key="4">
    <source>
        <dbReference type="Google" id="ProtNLM"/>
    </source>
</evidence>
<proteinExistence type="predicted"/>
<keyword evidence="1" id="KW-1133">Transmembrane helix</keyword>
<reference evidence="2 3" key="1">
    <citation type="submission" date="2019-09" db="EMBL/GenBank/DDBJ databases">
        <title>Screening of Novel Bioactive Compounds from Soil-Associated.</title>
        <authorList>
            <person name="Gong X."/>
        </authorList>
    </citation>
    <scope>NUCLEOTIDE SEQUENCE [LARGE SCALE GENOMIC DNA]</scope>
    <source>
        <strain evidence="2 3">Gxj-6</strain>
    </source>
</reference>
<protein>
    <recommendedName>
        <fullName evidence="4">DoxX family protein</fullName>
    </recommendedName>
</protein>
<accession>A0A5J5K518</accession>
<feature type="transmembrane region" description="Helical" evidence="1">
    <location>
        <begin position="47"/>
        <end position="69"/>
    </location>
</feature>
<name>A0A5J5K518_9ACTN</name>
<organism evidence="2 3">
    <name type="scientific">Microbispora cellulosiformans</name>
    <dbReference type="NCBI Taxonomy" id="2614688"/>
    <lineage>
        <taxon>Bacteria</taxon>
        <taxon>Bacillati</taxon>
        <taxon>Actinomycetota</taxon>
        <taxon>Actinomycetes</taxon>
        <taxon>Streptosporangiales</taxon>
        <taxon>Streptosporangiaceae</taxon>
        <taxon>Microbispora</taxon>
    </lineage>
</organism>
<dbReference type="RefSeq" id="WP_150932754.1">
    <property type="nucleotide sequence ID" value="NZ_VYTZ01000003.1"/>
</dbReference>
<keyword evidence="1" id="KW-0812">Transmembrane</keyword>
<evidence type="ECO:0000313" key="2">
    <source>
        <dbReference type="EMBL" id="KAA9379596.1"/>
    </source>
</evidence>
<evidence type="ECO:0000313" key="3">
    <source>
        <dbReference type="Proteomes" id="UP000327011"/>
    </source>
</evidence>
<dbReference type="EMBL" id="VYTZ01000003">
    <property type="protein sequence ID" value="KAA9379596.1"/>
    <property type="molecule type" value="Genomic_DNA"/>
</dbReference>
<evidence type="ECO:0000256" key="1">
    <source>
        <dbReference type="SAM" id="Phobius"/>
    </source>
</evidence>
<comment type="caution">
    <text evidence="2">The sequence shown here is derived from an EMBL/GenBank/DDBJ whole genome shotgun (WGS) entry which is preliminary data.</text>
</comment>
<sequence length="140" mass="15314">MIRDWLPALRHRIGHRGAFLLFLAALDVAYARRLAWPDPHLDASPLYAYLTGIAPGQVWAVLWGGVGVLCGWGAFRVRDAIAFTAAMALKFVWAAVNLLGWLFASLPQGDWATALWVFAALVVYDVANWPEPAREPGGTG</sequence>
<dbReference type="Proteomes" id="UP000327011">
    <property type="component" value="Unassembled WGS sequence"/>
</dbReference>
<gene>
    <name evidence="2" type="ORF">F5972_08035</name>
</gene>
<dbReference type="AlphaFoldDB" id="A0A5J5K518"/>